<proteinExistence type="predicted"/>
<gene>
    <name evidence="2" type="ORF">WJX84_004494</name>
</gene>
<dbReference type="SUPFAM" id="SSF143447">
    <property type="entry name" value="AMMECR1-like"/>
    <property type="match status" value="1"/>
</dbReference>
<reference evidence="2 3" key="1">
    <citation type="journal article" date="2024" name="Nat. Commun.">
        <title>Phylogenomics reveals the evolutionary origins of lichenization in chlorophyte algae.</title>
        <authorList>
            <person name="Puginier C."/>
            <person name="Libourel C."/>
            <person name="Otte J."/>
            <person name="Skaloud P."/>
            <person name="Haon M."/>
            <person name="Grisel S."/>
            <person name="Petersen M."/>
            <person name="Berrin J.G."/>
            <person name="Delaux P.M."/>
            <person name="Dal Grande F."/>
            <person name="Keller J."/>
        </authorList>
    </citation>
    <scope>NUCLEOTIDE SEQUENCE [LARGE SCALE GENOMIC DNA]</scope>
    <source>
        <strain evidence="2 3">SAG 2523</strain>
    </source>
</reference>
<dbReference type="InterPro" id="IPR036071">
    <property type="entry name" value="AMMECR1_dom_sf"/>
</dbReference>
<dbReference type="NCBIfam" id="TIGR00296">
    <property type="entry name" value="TIGR00296 family protein"/>
    <property type="match status" value="1"/>
</dbReference>
<name>A0AAW1TCG5_9CHLO</name>
<evidence type="ECO:0000259" key="1">
    <source>
        <dbReference type="PROSITE" id="PS51112"/>
    </source>
</evidence>
<dbReference type="InterPro" id="IPR023473">
    <property type="entry name" value="AMMECR1"/>
</dbReference>
<accession>A0AAW1TCG5</accession>
<feature type="domain" description="AMMECR1" evidence="1">
    <location>
        <begin position="2"/>
        <end position="199"/>
    </location>
</feature>
<dbReference type="Pfam" id="PF01871">
    <property type="entry name" value="AMMECR1"/>
    <property type="match status" value="1"/>
</dbReference>
<keyword evidence="3" id="KW-1185">Reference proteome</keyword>
<organism evidence="2 3">
    <name type="scientific">Apatococcus fuscideae</name>
    <dbReference type="NCBI Taxonomy" id="2026836"/>
    <lineage>
        <taxon>Eukaryota</taxon>
        <taxon>Viridiplantae</taxon>
        <taxon>Chlorophyta</taxon>
        <taxon>core chlorophytes</taxon>
        <taxon>Trebouxiophyceae</taxon>
        <taxon>Chlorellales</taxon>
        <taxon>Chlorellaceae</taxon>
        <taxon>Apatococcus</taxon>
    </lineage>
</organism>
<dbReference type="AlphaFoldDB" id="A0AAW1TCG5"/>
<evidence type="ECO:0000313" key="2">
    <source>
        <dbReference type="EMBL" id="KAK9866084.1"/>
    </source>
</evidence>
<evidence type="ECO:0000313" key="3">
    <source>
        <dbReference type="Proteomes" id="UP001485043"/>
    </source>
</evidence>
<dbReference type="InterPro" id="IPR027485">
    <property type="entry name" value="AMMECR1_N"/>
</dbReference>
<dbReference type="Proteomes" id="UP001485043">
    <property type="component" value="Unassembled WGS sequence"/>
</dbReference>
<dbReference type="InterPro" id="IPR002733">
    <property type="entry name" value="AMMECR1_domain"/>
</dbReference>
<dbReference type="PANTHER" id="PTHR13016:SF0">
    <property type="entry name" value="AMME SYNDROME CANDIDATE GENE 1 PROTEIN"/>
    <property type="match status" value="1"/>
</dbReference>
<dbReference type="EMBL" id="JALJOV010000191">
    <property type="protein sequence ID" value="KAK9866084.1"/>
    <property type="molecule type" value="Genomic_DNA"/>
</dbReference>
<sequence length="213" mass="23787">MQTQQKLVTTIEHVAFCFDELLAHFSGASVEPPAFEDTLCPLFVTWNKASRRGTTRLRGCIGTLEAKQLHQALKDYALTSALGDRRFPPIEQSEVPALKCTVSLLRCFERASNWLDWTIGQHGLIIEFTDPAAACKWTATFLPEIAEQEGWSQQRTIDNLISKSGYTGAITPQLRDRLGIVRYESTIASLTFLEYEQLRASVVNPEAACATYA</sequence>
<dbReference type="PROSITE" id="PS51112">
    <property type="entry name" value="AMMECR1"/>
    <property type="match status" value="1"/>
</dbReference>
<dbReference type="PANTHER" id="PTHR13016">
    <property type="entry name" value="AMMECR1 HOMOLOG"/>
    <property type="match status" value="1"/>
</dbReference>
<dbReference type="Gene3D" id="3.30.700.20">
    <property type="entry name" value="Hypothetical protein ph0010, domain 1"/>
    <property type="match status" value="1"/>
</dbReference>
<protein>
    <recommendedName>
        <fullName evidence="1">AMMECR1 domain-containing protein</fullName>
    </recommendedName>
</protein>
<comment type="caution">
    <text evidence="2">The sequence shown here is derived from an EMBL/GenBank/DDBJ whole genome shotgun (WGS) entry which is preliminary data.</text>
</comment>